<organism evidence="3 4">
    <name type="scientific">Lasiosphaeria hispida</name>
    <dbReference type="NCBI Taxonomy" id="260671"/>
    <lineage>
        <taxon>Eukaryota</taxon>
        <taxon>Fungi</taxon>
        <taxon>Dikarya</taxon>
        <taxon>Ascomycota</taxon>
        <taxon>Pezizomycotina</taxon>
        <taxon>Sordariomycetes</taxon>
        <taxon>Sordariomycetidae</taxon>
        <taxon>Sordariales</taxon>
        <taxon>Lasiosphaeriaceae</taxon>
        <taxon>Lasiosphaeria</taxon>
    </lineage>
</organism>
<dbReference type="AlphaFoldDB" id="A0AAJ0HWN6"/>
<proteinExistence type="predicted"/>
<protein>
    <recommendedName>
        <fullName evidence="5">Secreted protein</fullName>
    </recommendedName>
</protein>
<accession>A0AAJ0HWN6</accession>
<feature type="chain" id="PRO_5042597723" description="Secreted protein" evidence="2">
    <location>
        <begin position="21"/>
        <end position="123"/>
    </location>
</feature>
<evidence type="ECO:0008006" key="5">
    <source>
        <dbReference type="Google" id="ProtNLM"/>
    </source>
</evidence>
<gene>
    <name evidence="3" type="ORF">B0T25DRAFT_528878</name>
</gene>
<dbReference type="EMBL" id="JAUIQD010000001">
    <property type="protein sequence ID" value="KAK3363984.1"/>
    <property type="molecule type" value="Genomic_DNA"/>
</dbReference>
<reference evidence="3" key="2">
    <citation type="submission" date="2023-06" db="EMBL/GenBank/DDBJ databases">
        <authorList>
            <consortium name="Lawrence Berkeley National Laboratory"/>
            <person name="Haridas S."/>
            <person name="Hensen N."/>
            <person name="Bonometti L."/>
            <person name="Westerberg I."/>
            <person name="Brannstrom I.O."/>
            <person name="Guillou S."/>
            <person name="Cros-Aarteil S."/>
            <person name="Calhoun S."/>
            <person name="Kuo A."/>
            <person name="Mondo S."/>
            <person name="Pangilinan J."/>
            <person name="Riley R."/>
            <person name="Labutti K."/>
            <person name="Andreopoulos B."/>
            <person name="Lipzen A."/>
            <person name="Chen C."/>
            <person name="Yanf M."/>
            <person name="Daum C."/>
            <person name="Ng V."/>
            <person name="Clum A."/>
            <person name="Steindorff A."/>
            <person name="Ohm R."/>
            <person name="Martin F."/>
            <person name="Silar P."/>
            <person name="Natvig D."/>
            <person name="Lalanne C."/>
            <person name="Gautier V."/>
            <person name="Ament-Velasquez S.L."/>
            <person name="Kruys A."/>
            <person name="Hutchinson M.I."/>
            <person name="Powell A.J."/>
            <person name="Barry K."/>
            <person name="Miller A.N."/>
            <person name="Grigoriev I.V."/>
            <person name="Debuchy R."/>
            <person name="Gladieux P."/>
            <person name="Thoren M.H."/>
            <person name="Johannesson H."/>
        </authorList>
    </citation>
    <scope>NUCLEOTIDE SEQUENCE</scope>
    <source>
        <strain evidence="3">CBS 955.72</strain>
    </source>
</reference>
<dbReference type="Proteomes" id="UP001275084">
    <property type="component" value="Unassembled WGS sequence"/>
</dbReference>
<evidence type="ECO:0000313" key="4">
    <source>
        <dbReference type="Proteomes" id="UP001275084"/>
    </source>
</evidence>
<keyword evidence="2" id="KW-0732">Signal</keyword>
<comment type="caution">
    <text evidence="3">The sequence shown here is derived from an EMBL/GenBank/DDBJ whole genome shotgun (WGS) entry which is preliminary data.</text>
</comment>
<feature type="signal peptide" evidence="2">
    <location>
        <begin position="1"/>
        <end position="20"/>
    </location>
</feature>
<feature type="compositionally biased region" description="Polar residues" evidence="1">
    <location>
        <begin position="47"/>
        <end position="63"/>
    </location>
</feature>
<evidence type="ECO:0000256" key="2">
    <source>
        <dbReference type="SAM" id="SignalP"/>
    </source>
</evidence>
<feature type="region of interest" description="Disordered" evidence="1">
    <location>
        <begin position="24"/>
        <end position="123"/>
    </location>
</feature>
<name>A0AAJ0HWN6_9PEZI</name>
<feature type="compositionally biased region" description="Basic residues" evidence="1">
    <location>
        <begin position="89"/>
        <end position="99"/>
    </location>
</feature>
<reference evidence="3" key="1">
    <citation type="journal article" date="2023" name="Mol. Phylogenet. Evol.">
        <title>Genome-scale phylogeny and comparative genomics of the fungal order Sordariales.</title>
        <authorList>
            <person name="Hensen N."/>
            <person name="Bonometti L."/>
            <person name="Westerberg I."/>
            <person name="Brannstrom I.O."/>
            <person name="Guillou S."/>
            <person name="Cros-Aarteil S."/>
            <person name="Calhoun S."/>
            <person name="Haridas S."/>
            <person name="Kuo A."/>
            <person name="Mondo S."/>
            <person name="Pangilinan J."/>
            <person name="Riley R."/>
            <person name="LaButti K."/>
            <person name="Andreopoulos B."/>
            <person name="Lipzen A."/>
            <person name="Chen C."/>
            <person name="Yan M."/>
            <person name="Daum C."/>
            <person name="Ng V."/>
            <person name="Clum A."/>
            <person name="Steindorff A."/>
            <person name="Ohm R.A."/>
            <person name="Martin F."/>
            <person name="Silar P."/>
            <person name="Natvig D.O."/>
            <person name="Lalanne C."/>
            <person name="Gautier V."/>
            <person name="Ament-Velasquez S.L."/>
            <person name="Kruys A."/>
            <person name="Hutchinson M.I."/>
            <person name="Powell A.J."/>
            <person name="Barry K."/>
            <person name="Miller A.N."/>
            <person name="Grigoriev I.V."/>
            <person name="Debuchy R."/>
            <person name="Gladieux P."/>
            <person name="Hiltunen Thoren M."/>
            <person name="Johannesson H."/>
        </authorList>
    </citation>
    <scope>NUCLEOTIDE SEQUENCE</scope>
    <source>
        <strain evidence="3">CBS 955.72</strain>
    </source>
</reference>
<keyword evidence="4" id="KW-1185">Reference proteome</keyword>
<evidence type="ECO:0000256" key="1">
    <source>
        <dbReference type="SAM" id="MobiDB-lite"/>
    </source>
</evidence>
<evidence type="ECO:0000313" key="3">
    <source>
        <dbReference type="EMBL" id="KAK3363984.1"/>
    </source>
</evidence>
<sequence length="123" mass="14231">MLDTLLLGACALFTLFPTSSRHLKPQHLEPNLEPSQPHHSRIHGHQKNGSSHSQLLISRSQPLPSRDLFSRPHLLLSGSRPHYQSRPQYRSRPHYKSRHPVNSQGTRQNDRRDHQKCLQIYAP</sequence>